<dbReference type="Pfam" id="PF00954">
    <property type="entry name" value="S_locus_glycop"/>
    <property type="match status" value="1"/>
</dbReference>
<dbReference type="PANTHER" id="PTHR32444:SF198">
    <property type="entry name" value="BULB-TYPE LECTIN DOMAIN-CONTAINING PROTEIN"/>
    <property type="match status" value="1"/>
</dbReference>
<evidence type="ECO:0000313" key="4">
    <source>
        <dbReference type="EMBL" id="PKI35033.1"/>
    </source>
</evidence>
<feature type="domain" description="S-locus glycoprotein" evidence="3">
    <location>
        <begin position="49"/>
        <end position="145"/>
    </location>
</feature>
<keyword evidence="5" id="KW-1185">Reference proteome</keyword>
<dbReference type="PANTHER" id="PTHR32444">
    <property type="entry name" value="BULB-TYPE LECTIN DOMAIN-CONTAINING PROTEIN"/>
    <property type="match status" value="1"/>
</dbReference>
<evidence type="ECO:0000256" key="1">
    <source>
        <dbReference type="ARBA" id="ARBA00022729"/>
    </source>
</evidence>
<proteinExistence type="predicted"/>
<comment type="caution">
    <text evidence="4">The sequence shown here is derived from an EMBL/GenBank/DDBJ whole genome shotgun (WGS) entry which is preliminary data.</text>
</comment>
<keyword evidence="1" id="KW-0732">Signal</keyword>
<dbReference type="AlphaFoldDB" id="A0A2I0HTW2"/>
<sequence length="199" mass="22540">MRISHSHGKTALTSWKSPSDPSIGKFSMGIDPAMSIPEIFIWKEGSPYYRSGPWNGQAFIGVPRMNSVYLQGVRVANDDQGTVYLTYSFANESLLDYFQLNHEGNLVELYWDDGKKRWEIGWLARESECDYYGKCGEFGTCDSKMAYAYVSGIGCMVWYLELVDIQKFSENGVDLYIRVAASEIGTCSLLSVFTYHNFS</sequence>
<organism evidence="4 5">
    <name type="scientific">Punica granatum</name>
    <name type="common">Pomegranate</name>
    <dbReference type="NCBI Taxonomy" id="22663"/>
    <lineage>
        <taxon>Eukaryota</taxon>
        <taxon>Viridiplantae</taxon>
        <taxon>Streptophyta</taxon>
        <taxon>Embryophyta</taxon>
        <taxon>Tracheophyta</taxon>
        <taxon>Spermatophyta</taxon>
        <taxon>Magnoliopsida</taxon>
        <taxon>eudicotyledons</taxon>
        <taxon>Gunneridae</taxon>
        <taxon>Pentapetalae</taxon>
        <taxon>rosids</taxon>
        <taxon>malvids</taxon>
        <taxon>Myrtales</taxon>
        <taxon>Lythraceae</taxon>
        <taxon>Punica</taxon>
    </lineage>
</organism>
<gene>
    <name evidence="4" type="ORF">CRG98_044576</name>
</gene>
<dbReference type="InterPro" id="IPR000858">
    <property type="entry name" value="S_locus_glycoprot_dom"/>
</dbReference>
<protein>
    <recommendedName>
        <fullName evidence="3">S-locus glycoprotein domain-containing protein</fullName>
    </recommendedName>
</protein>
<name>A0A2I0HTW2_PUNGR</name>
<reference evidence="4 5" key="1">
    <citation type="submission" date="2017-11" db="EMBL/GenBank/DDBJ databases">
        <title>De-novo sequencing of pomegranate (Punica granatum L.) genome.</title>
        <authorList>
            <person name="Akparov Z."/>
            <person name="Amiraslanov A."/>
            <person name="Hajiyeva S."/>
            <person name="Abbasov M."/>
            <person name="Kaur K."/>
            <person name="Hamwieh A."/>
            <person name="Solovyev V."/>
            <person name="Salamov A."/>
            <person name="Braich B."/>
            <person name="Kosarev P."/>
            <person name="Mahmoud A."/>
            <person name="Hajiyev E."/>
            <person name="Babayeva S."/>
            <person name="Izzatullayeva V."/>
            <person name="Mammadov A."/>
            <person name="Mammadov A."/>
            <person name="Sharifova S."/>
            <person name="Ojaghi J."/>
            <person name="Eynullazada K."/>
            <person name="Bayramov B."/>
            <person name="Abdulazimova A."/>
            <person name="Shahmuradov I."/>
        </authorList>
    </citation>
    <scope>NUCLEOTIDE SEQUENCE [LARGE SCALE GENOMIC DNA]</scope>
    <source>
        <strain evidence="5">cv. AG2017</strain>
        <tissue evidence="4">Leaf</tissue>
    </source>
</reference>
<evidence type="ECO:0000256" key="2">
    <source>
        <dbReference type="ARBA" id="ARBA00023157"/>
    </source>
</evidence>
<evidence type="ECO:0000313" key="5">
    <source>
        <dbReference type="Proteomes" id="UP000233551"/>
    </source>
</evidence>
<keyword evidence="2" id="KW-1015">Disulfide bond</keyword>
<dbReference type="GO" id="GO:0048544">
    <property type="term" value="P:recognition of pollen"/>
    <property type="evidence" value="ECO:0007669"/>
    <property type="project" value="InterPro"/>
</dbReference>
<dbReference type="STRING" id="22663.A0A2I0HTW2"/>
<dbReference type="Proteomes" id="UP000233551">
    <property type="component" value="Unassembled WGS sequence"/>
</dbReference>
<dbReference type="EMBL" id="PGOL01005497">
    <property type="protein sequence ID" value="PKI35033.1"/>
    <property type="molecule type" value="Genomic_DNA"/>
</dbReference>
<evidence type="ECO:0000259" key="3">
    <source>
        <dbReference type="Pfam" id="PF00954"/>
    </source>
</evidence>
<accession>A0A2I0HTW2</accession>